<dbReference type="OrthoDB" id="674805at2759"/>
<keyword evidence="1" id="KW-1133">Transmembrane helix</keyword>
<accession>A0A5N6L8E8</accession>
<dbReference type="Pfam" id="PF13962">
    <property type="entry name" value="PGG"/>
    <property type="match status" value="1"/>
</dbReference>
<dbReference type="PANTHER" id="PTHR24128:SF24">
    <property type="entry name" value="ANKYRIN REPEAT PROTEIN"/>
    <property type="match status" value="1"/>
</dbReference>
<evidence type="ECO:0000256" key="1">
    <source>
        <dbReference type="SAM" id="Phobius"/>
    </source>
</evidence>
<evidence type="ECO:0000313" key="4">
    <source>
        <dbReference type="Proteomes" id="UP000327013"/>
    </source>
</evidence>
<reference evidence="3 4" key="1">
    <citation type="submission" date="2019-06" db="EMBL/GenBank/DDBJ databases">
        <title>A chromosomal-level reference genome of Carpinus fangiana (Coryloideae, Betulaceae).</title>
        <authorList>
            <person name="Yang X."/>
            <person name="Wang Z."/>
            <person name="Zhang L."/>
            <person name="Hao G."/>
            <person name="Liu J."/>
            <person name="Yang Y."/>
        </authorList>
    </citation>
    <scope>NUCLEOTIDE SEQUENCE [LARGE SCALE GENOMIC DNA]</scope>
    <source>
        <strain evidence="3">Cfa_2016G</strain>
        <tissue evidence="3">Leaf</tissue>
    </source>
</reference>
<organism evidence="3 4">
    <name type="scientific">Carpinus fangiana</name>
    <dbReference type="NCBI Taxonomy" id="176857"/>
    <lineage>
        <taxon>Eukaryota</taxon>
        <taxon>Viridiplantae</taxon>
        <taxon>Streptophyta</taxon>
        <taxon>Embryophyta</taxon>
        <taxon>Tracheophyta</taxon>
        <taxon>Spermatophyta</taxon>
        <taxon>Magnoliopsida</taxon>
        <taxon>eudicotyledons</taxon>
        <taxon>Gunneridae</taxon>
        <taxon>Pentapetalae</taxon>
        <taxon>rosids</taxon>
        <taxon>fabids</taxon>
        <taxon>Fagales</taxon>
        <taxon>Betulaceae</taxon>
        <taxon>Carpinus</taxon>
    </lineage>
</organism>
<proteinExistence type="predicted"/>
<sequence length="376" mass="42418">MDQNLRDAAEQGNIDALYSLIAMDPKVLDKMDEIPFVETPLHVAAAAGQTEFAMEMMMLKPSFARKLNPNGFTPLLLAVHNNQTLLVLKLLHVHKDLVYAQGRGGMNPLHYAAQTGNLCLLAKFLEVYPKSIEDVTSRSETALHVALKNNELDAFQLLVGWLRRAWFKNAAFLERTILNWRDVDDNTVLHIAASKNQLQASSFHYVVEWLLDCRKLFVNARDGSNLTALDIAVDRQTQVDNQEMRNMLCRAGAKHASSLPKFSWADYFRSPIPINEKLFIYFFRERMLMSNDMRNMLLVVSVLLVTIAYQAVLSPPGGFWQDNYIPGTNNQFNTTAATNATNEVNQVPHRSSLLEILVSCSSHPLDSSFCPMAPLY</sequence>
<dbReference type="SUPFAM" id="SSF48403">
    <property type="entry name" value="Ankyrin repeat"/>
    <property type="match status" value="1"/>
</dbReference>
<dbReference type="Pfam" id="PF12796">
    <property type="entry name" value="Ank_2"/>
    <property type="match status" value="1"/>
</dbReference>
<dbReference type="PANTHER" id="PTHR24128">
    <property type="entry name" value="HOMEOBOX PROTEIN WARIAI"/>
    <property type="match status" value="1"/>
</dbReference>
<dbReference type="EMBL" id="VIBQ01000357">
    <property type="protein sequence ID" value="KAC0356738.1"/>
    <property type="molecule type" value="Genomic_DNA"/>
</dbReference>
<feature type="domain" description="PGG" evidence="2">
    <location>
        <begin position="291"/>
        <end position="327"/>
    </location>
</feature>
<dbReference type="InterPro" id="IPR026961">
    <property type="entry name" value="PGG_dom"/>
</dbReference>
<dbReference type="InterPro" id="IPR002110">
    <property type="entry name" value="Ankyrin_rpt"/>
</dbReference>
<name>A0A5N6L8E8_9ROSI</name>
<dbReference type="Gene3D" id="1.25.40.20">
    <property type="entry name" value="Ankyrin repeat-containing domain"/>
    <property type="match status" value="1"/>
</dbReference>
<evidence type="ECO:0000313" key="3">
    <source>
        <dbReference type="EMBL" id="KAC0356738.1"/>
    </source>
</evidence>
<gene>
    <name evidence="3" type="ORF">FH972_027097</name>
</gene>
<keyword evidence="4" id="KW-1185">Reference proteome</keyword>
<dbReference type="SMART" id="SM00248">
    <property type="entry name" value="ANK"/>
    <property type="match status" value="6"/>
</dbReference>
<evidence type="ECO:0000259" key="2">
    <source>
        <dbReference type="Pfam" id="PF13962"/>
    </source>
</evidence>
<comment type="caution">
    <text evidence="3">The sequence shown here is derived from an EMBL/GenBank/DDBJ whole genome shotgun (WGS) entry which is preliminary data.</text>
</comment>
<dbReference type="InterPro" id="IPR036770">
    <property type="entry name" value="Ankyrin_rpt-contain_sf"/>
</dbReference>
<keyword evidence="1" id="KW-0472">Membrane</keyword>
<dbReference type="Proteomes" id="UP000327013">
    <property type="component" value="Unassembled WGS sequence"/>
</dbReference>
<protein>
    <recommendedName>
        <fullName evidence="2">PGG domain-containing protein</fullName>
    </recommendedName>
</protein>
<dbReference type="AlphaFoldDB" id="A0A5N6L8E8"/>
<keyword evidence="1" id="KW-0812">Transmembrane</keyword>
<feature type="transmembrane region" description="Helical" evidence="1">
    <location>
        <begin position="296"/>
        <end position="313"/>
    </location>
</feature>